<evidence type="ECO:0000313" key="1">
    <source>
        <dbReference type="EMBL" id="CDW29771.1"/>
    </source>
</evidence>
<sequence>LVLCTSCSSSSRRRQEVFQATDKAWIVEPLNSYICGLNKRSQQEYSPSLGLTETTQSIFLSSFFTYFRQSL</sequence>
<organism evidence="1">
    <name type="scientific">Lepeophtheirus salmonis</name>
    <name type="common">Salmon louse</name>
    <name type="synonym">Caligus salmonis</name>
    <dbReference type="NCBI Taxonomy" id="72036"/>
    <lineage>
        <taxon>Eukaryota</taxon>
        <taxon>Metazoa</taxon>
        <taxon>Ecdysozoa</taxon>
        <taxon>Arthropoda</taxon>
        <taxon>Crustacea</taxon>
        <taxon>Multicrustacea</taxon>
        <taxon>Hexanauplia</taxon>
        <taxon>Copepoda</taxon>
        <taxon>Siphonostomatoida</taxon>
        <taxon>Caligidae</taxon>
        <taxon>Lepeophtheirus</taxon>
    </lineage>
</organism>
<feature type="non-terminal residue" evidence="1">
    <location>
        <position position="1"/>
    </location>
</feature>
<accession>A0A0K2TWK7</accession>
<dbReference type="EMBL" id="HACA01012410">
    <property type="protein sequence ID" value="CDW29771.1"/>
    <property type="molecule type" value="Transcribed_RNA"/>
</dbReference>
<reference evidence="1" key="1">
    <citation type="submission" date="2014-05" db="EMBL/GenBank/DDBJ databases">
        <authorList>
            <person name="Chronopoulou M."/>
        </authorList>
    </citation>
    <scope>NUCLEOTIDE SEQUENCE</scope>
    <source>
        <tissue evidence="1">Whole organism</tissue>
    </source>
</reference>
<dbReference type="AlphaFoldDB" id="A0A0K2TWK7"/>
<name>A0A0K2TWK7_LEPSM</name>
<protein>
    <submittedName>
        <fullName evidence="1">Uncharacterized protein</fullName>
    </submittedName>
</protein>
<proteinExistence type="predicted"/>